<dbReference type="AlphaFoldDB" id="A0A1F4UUY2"/>
<evidence type="ECO:0000313" key="2">
    <source>
        <dbReference type="EMBL" id="OGC48749.1"/>
    </source>
</evidence>
<dbReference type="EMBL" id="MEUT01000062">
    <property type="protein sequence ID" value="OGC48749.1"/>
    <property type="molecule type" value="Genomic_DNA"/>
</dbReference>
<name>A0A1F4UUY2_UNCKA</name>
<dbReference type="SUPFAM" id="SSF55729">
    <property type="entry name" value="Acyl-CoA N-acyltransferases (Nat)"/>
    <property type="match status" value="1"/>
</dbReference>
<evidence type="ECO:0000259" key="1">
    <source>
        <dbReference type="Pfam" id="PF13480"/>
    </source>
</evidence>
<dbReference type="Pfam" id="PF13480">
    <property type="entry name" value="Acetyltransf_6"/>
    <property type="match status" value="1"/>
</dbReference>
<reference evidence="2 3" key="1">
    <citation type="journal article" date="2016" name="Nat. Commun.">
        <title>Thousands of microbial genomes shed light on interconnected biogeochemical processes in an aquifer system.</title>
        <authorList>
            <person name="Anantharaman K."/>
            <person name="Brown C.T."/>
            <person name="Hug L.A."/>
            <person name="Sharon I."/>
            <person name="Castelle C.J."/>
            <person name="Probst A.J."/>
            <person name="Thomas B.C."/>
            <person name="Singh A."/>
            <person name="Wilkins M.J."/>
            <person name="Karaoz U."/>
            <person name="Brodie E.L."/>
            <person name="Williams K.H."/>
            <person name="Hubbard S.S."/>
            <person name="Banfield J.F."/>
        </authorList>
    </citation>
    <scope>NUCLEOTIDE SEQUENCE [LARGE SCALE GENOMIC DNA]</scope>
</reference>
<dbReference type="InterPro" id="IPR016181">
    <property type="entry name" value="Acyl_CoA_acyltransferase"/>
</dbReference>
<protein>
    <recommendedName>
        <fullName evidence="1">BioF2-like acetyltransferase domain-containing protein</fullName>
    </recommendedName>
</protein>
<dbReference type="Gene3D" id="3.40.630.30">
    <property type="match status" value="1"/>
</dbReference>
<comment type="caution">
    <text evidence="2">The sequence shown here is derived from an EMBL/GenBank/DDBJ whole genome shotgun (WGS) entry which is preliminary data.</text>
</comment>
<dbReference type="Proteomes" id="UP000177371">
    <property type="component" value="Unassembled WGS sequence"/>
</dbReference>
<sequence>MNLEVIKTRENFIEIKKDWNALKSKLDYYTPYQTWEWNYLYWNHFGTNKDLQIVTVRNKDNLLAIFPFVIRNQFGFKILEPIGTRGTDYINILIDPIHHNEILSIFFDWFINNDIDLINMEDIPSTASYLNTLQECSLKLNLFENVNYTYCPCFSINLPDSWDSYLQILSNRAKNDIKYYRRYCSKEFKQILYIQGKSSDIDKHYELHQKSRQIKNDAGTYKSQTVKDFINEYAIFSETENMLRLVFLSLNNNIVASILGIEDANKRYNISIGYDPDYRKYRPGSILYGYDIEDCIKRRIFHYDLSRGLDAYKIRMGTKKNFNIRAIISKRMNNISEYLHLNASYMRGRDYAPSGI</sequence>
<gene>
    <name evidence="2" type="ORF">A2W32_01210</name>
</gene>
<dbReference type="InterPro" id="IPR038740">
    <property type="entry name" value="BioF2-like_GNAT_dom"/>
</dbReference>
<organism evidence="2 3">
    <name type="scientific">candidate division WWE3 bacterium RBG_16_37_10</name>
    <dbReference type="NCBI Taxonomy" id="1802610"/>
    <lineage>
        <taxon>Bacteria</taxon>
        <taxon>Katanobacteria</taxon>
    </lineage>
</organism>
<proteinExistence type="predicted"/>
<accession>A0A1F4UUY2</accession>
<feature type="domain" description="BioF2-like acetyltransferase" evidence="1">
    <location>
        <begin position="173"/>
        <end position="313"/>
    </location>
</feature>
<evidence type="ECO:0000313" key="3">
    <source>
        <dbReference type="Proteomes" id="UP000177371"/>
    </source>
</evidence>
<dbReference type="STRING" id="1802610.A2W32_01210"/>